<gene>
    <name evidence="1" type="ORF">EGYM00392_LOCUS40994</name>
</gene>
<reference evidence="1" key="1">
    <citation type="submission" date="2021-01" db="EMBL/GenBank/DDBJ databases">
        <authorList>
            <person name="Corre E."/>
            <person name="Pelletier E."/>
            <person name="Niang G."/>
            <person name="Scheremetjew M."/>
            <person name="Finn R."/>
            <person name="Kale V."/>
            <person name="Holt S."/>
            <person name="Cochrane G."/>
            <person name="Meng A."/>
            <person name="Brown T."/>
            <person name="Cohen L."/>
        </authorList>
    </citation>
    <scope>NUCLEOTIDE SEQUENCE</scope>
    <source>
        <strain evidence="1">NIES-381</strain>
    </source>
</reference>
<accession>A0A7S1J1Q1</accession>
<protein>
    <submittedName>
        <fullName evidence="1">Uncharacterized protein</fullName>
    </submittedName>
</protein>
<name>A0A7S1J1Q1_9EUGL</name>
<sequence length="105" mass="11509">MALPRQSLIECAGRFQTPGVPPHPELKPVPLGQPLGGFKARSSGWAVRFMWFGEAMSGQQSQSFHRDIPWHSQGPGPFQLPSSCGVDLGITIIYMSSVATKLFRK</sequence>
<dbReference type="AlphaFoldDB" id="A0A7S1J1Q1"/>
<organism evidence="1">
    <name type="scientific">Eutreptiella gymnastica</name>
    <dbReference type="NCBI Taxonomy" id="73025"/>
    <lineage>
        <taxon>Eukaryota</taxon>
        <taxon>Discoba</taxon>
        <taxon>Euglenozoa</taxon>
        <taxon>Euglenida</taxon>
        <taxon>Spirocuta</taxon>
        <taxon>Euglenophyceae</taxon>
        <taxon>Eutreptiales</taxon>
        <taxon>Eutreptiaceae</taxon>
        <taxon>Eutreptiella</taxon>
    </lineage>
</organism>
<evidence type="ECO:0000313" key="1">
    <source>
        <dbReference type="EMBL" id="CAD9029857.1"/>
    </source>
</evidence>
<proteinExistence type="predicted"/>
<dbReference type="EMBL" id="HBGA01110009">
    <property type="protein sequence ID" value="CAD9029857.1"/>
    <property type="molecule type" value="Transcribed_RNA"/>
</dbReference>